<sequence length="456" mass="50393">MSGLATTGLALFNASAPAGNIADTAFNTANTALNTRSDPLTGLALLFGWAGFIAATKDILVAGYGLFPNNEKDPGIPPKSSVVNFWIANNGPHPFDPKQPLMRDAGGDVPDIRLFGDAGNFIGATYKNGRCEDGSIHCEHSVHTDQYASYVLLSGNKDPICIAFMSVQIPQVERKFGFAPGNWAEACEKISPKKASWYYANMDIPLKSAEHEPSKCLWIGRGDDNHHQPHASGMQLRMKEFRANEAPIRPMEYYCSGFPVLDFRSEKYPNKIKKWAVDPFFVGKKPPTGPYLDPSYATEADDTEEIVIEPITTEPLQPEIVMGTFGDAAVKERNRHGFARLARRWIGSPDLAEQMAMDPSVVKSHWPEHRASELCNRNAGALGHSFVSYVEKMFCYMPTKTLYEFCDNITEGACWSEDENKVIIKRSDTGMLTMSAADIPDLRHADSTLSIVWGEK</sequence>
<comment type="caution">
    <text evidence="1">The sequence shown here is derived from an EMBL/GenBank/DDBJ whole genome shotgun (WGS) entry which is preliminary data.</text>
</comment>
<proteinExistence type="predicted"/>
<accession>A0AAD9YUZ1</accession>
<dbReference type="AlphaFoldDB" id="A0AAD9YUZ1"/>
<evidence type="ECO:0000313" key="2">
    <source>
        <dbReference type="Proteomes" id="UP001281614"/>
    </source>
</evidence>
<reference evidence="1" key="1">
    <citation type="submission" date="2023-02" db="EMBL/GenBank/DDBJ databases">
        <title>Colletotrichum kahawae CIFC_Que2 genome sequencing and assembly.</title>
        <authorList>
            <person name="Baroncelli R."/>
        </authorList>
    </citation>
    <scope>NUCLEOTIDE SEQUENCE</scope>
    <source>
        <strain evidence="1">CIFC_Que2</strain>
    </source>
</reference>
<protein>
    <submittedName>
        <fullName evidence="1">Uncharacterized protein</fullName>
    </submittedName>
</protein>
<evidence type="ECO:0000313" key="1">
    <source>
        <dbReference type="EMBL" id="KAK2778160.1"/>
    </source>
</evidence>
<name>A0AAD9YUZ1_COLKA</name>
<gene>
    <name evidence="1" type="ORF">CKAH01_03116</name>
</gene>
<organism evidence="1 2">
    <name type="scientific">Colletotrichum kahawae</name>
    <name type="common">Coffee berry disease fungus</name>
    <dbReference type="NCBI Taxonomy" id="34407"/>
    <lineage>
        <taxon>Eukaryota</taxon>
        <taxon>Fungi</taxon>
        <taxon>Dikarya</taxon>
        <taxon>Ascomycota</taxon>
        <taxon>Pezizomycotina</taxon>
        <taxon>Sordariomycetes</taxon>
        <taxon>Hypocreomycetidae</taxon>
        <taxon>Glomerellales</taxon>
        <taxon>Glomerellaceae</taxon>
        <taxon>Colletotrichum</taxon>
        <taxon>Colletotrichum gloeosporioides species complex</taxon>
    </lineage>
</organism>
<dbReference type="Proteomes" id="UP001281614">
    <property type="component" value="Unassembled WGS sequence"/>
</dbReference>
<dbReference type="EMBL" id="VYYT01000013">
    <property type="protein sequence ID" value="KAK2778160.1"/>
    <property type="molecule type" value="Genomic_DNA"/>
</dbReference>
<keyword evidence="2" id="KW-1185">Reference proteome</keyword>